<organism evidence="1 2">
    <name type="scientific">Vaccinium darrowii</name>
    <dbReference type="NCBI Taxonomy" id="229202"/>
    <lineage>
        <taxon>Eukaryota</taxon>
        <taxon>Viridiplantae</taxon>
        <taxon>Streptophyta</taxon>
        <taxon>Embryophyta</taxon>
        <taxon>Tracheophyta</taxon>
        <taxon>Spermatophyta</taxon>
        <taxon>Magnoliopsida</taxon>
        <taxon>eudicotyledons</taxon>
        <taxon>Gunneridae</taxon>
        <taxon>Pentapetalae</taxon>
        <taxon>asterids</taxon>
        <taxon>Ericales</taxon>
        <taxon>Ericaceae</taxon>
        <taxon>Vaccinioideae</taxon>
        <taxon>Vaccinieae</taxon>
        <taxon>Vaccinium</taxon>
    </lineage>
</organism>
<proteinExistence type="predicted"/>
<sequence>MNSKTIAMDTEVQTWQEKRKVFDKERENLENELANLLAWISEIEKMDDQTLKQYLQNRPNNLKTMAIDKSTLNKRVQKARKAKCSGIMSTVWKYNKEDGEDSSNSIMKNA</sequence>
<dbReference type="Proteomes" id="UP000828048">
    <property type="component" value="Chromosome 8"/>
</dbReference>
<evidence type="ECO:0000313" key="2">
    <source>
        <dbReference type="Proteomes" id="UP000828048"/>
    </source>
</evidence>
<accession>A0ACB7YFK7</accession>
<name>A0ACB7YFK7_9ERIC</name>
<evidence type="ECO:0000313" key="1">
    <source>
        <dbReference type="EMBL" id="KAH7851983.1"/>
    </source>
</evidence>
<comment type="caution">
    <text evidence="1">The sequence shown here is derived from an EMBL/GenBank/DDBJ whole genome shotgun (WGS) entry which is preliminary data.</text>
</comment>
<protein>
    <submittedName>
        <fullName evidence="1">Uncharacterized protein</fullName>
    </submittedName>
</protein>
<reference evidence="1 2" key="1">
    <citation type="journal article" date="2021" name="Hortic Res">
        <title>High-quality reference genome and annotation aids understanding of berry development for evergreen blueberry (Vaccinium darrowii).</title>
        <authorList>
            <person name="Yu J."/>
            <person name="Hulse-Kemp A.M."/>
            <person name="Babiker E."/>
            <person name="Staton M."/>
        </authorList>
    </citation>
    <scope>NUCLEOTIDE SEQUENCE [LARGE SCALE GENOMIC DNA]</scope>
    <source>
        <strain evidence="2">cv. NJ 8807/NJ 8810</strain>
        <tissue evidence="1">Young leaf</tissue>
    </source>
</reference>
<keyword evidence="2" id="KW-1185">Reference proteome</keyword>
<gene>
    <name evidence="1" type="ORF">Vadar_019123</name>
</gene>
<dbReference type="EMBL" id="CM037158">
    <property type="protein sequence ID" value="KAH7851983.1"/>
    <property type="molecule type" value="Genomic_DNA"/>
</dbReference>